<proteinExistence type="predicted"/>
<dbReference type="Pfam" id="PF00425">
    <property type="entry name" value="Chorismate_bind"/>
    <property type="match status" value="1"/>
</dbReference>
<dbReference type="OrthoDB" id="9806579at2"/>
<dbReference type="PANTHER" id="PTHR42839:SF2">
    <property type="entry name" value="ISOCHORISMATE SYNTHASE ENTC"/>
    <property type="match status" value="1"/>
</dbReference>
<protein>
    <submittedName>
        <fullName evidence="2">Isochorismate synthase</fullName>
    </submittedName>
</protein>
<evidence type="ECO:0000313" key="3">
    <source>
        <dbReference type="Proteomes" id="UP000249239"/>
    </source>
</evidence>
<comment type="caution">
    <text evidence="2">The sequence shown here is derived from an EMBL/GenBank/DDBJ whole genome shotgun (WGS) entry which is preliminary data.</text>
</comment>
<dbReference type="Proteomes" id="UP000249239">
    <property type="component" value="Unassembled WGS sequence"/>
</dbReference>
<dbReference type="Gene3D" id="3.60.120.10">
    <property type="entry name" value="Anthranilate synthase"/>
    <property type="match status" value="1"/>
</dbReference>
<dbReference type="EMBL" id="QKZK01000029">
    <property type="protein sequence ID" value="PZX12861.1"/>
    <property type="molecule type" value="Genomic_DNA"/>
</dbReference>
<accession>A0A2W7MYW8</accession>
<reference evidence="2 3" key="1">
    <citation type="submission" date="2018-06" db="EMBL/GenBank/DDBJ databases">
        <title>Genomic Encyclopedia of Archaeal and Bacterial Type Strains, Phase II (KMG-II): from individual species to whole genera.</title>
        <authorList>
            <person name="Goeker M."/>
        </authorList>
    </citation>
    <scope>NUCLEOTIDE SEQUENCE [LARGE SCALE GENOMIC DNA]</scope>
    <source>
        <strain evidence="2 3">DSM 6779</strain>
    </source>
</reference>
<evidence type="ECO:0000259" key="1">
    <source>
        <dbReference type="Pfam" id="PF00425"/>
    </source>
</evidence>
<dbReference type="SUPFAM" id="SSF56322">
    <property type="entry name" value="ADC synthase"/>
    <property type="match status" value="1"/>
</dbReference>
<name>A0A2W7MYW8_9BACT</name>
<sequence>MTFVSHNNENKSQPTAIPSGWSFACQRRPGAERVRVVASPAAQALTPPEWHTVLDRAGYLTVPFDAQQEASVWIPADQCFECTVDELIQTGIMPPPLPSFSGNAIMDASTHRHCLEQMMAQIDKNHLTKVILSRILPHPATIDQAADIYHRLCAAYPQACVYWFYTPRSGMWMGATPELLLRGHRHDYQTVALAGTRSSDVPPSHPWNAKELEEQALVSRFIHGILGHHAVDDLQVKGPFTAGAGSISHLKTEFTFTHRPSAQGLARLLADLHPTPAVCGLPKHEALAAIHAIEPHQRHFYGGFQGETGHDRREFYVTIRCMQHFSDQALIYVGGGITRDSVAEDEWTETELKARTLLAVLKNM</sequence>
<dbReference type="PANTHER" id="PTHR42839">
    <property type="entry name" value="ISOCHORISMATE SYNTHASE ENTC"/>
    <property type="match status" value="1"/>
</dbReference>
<organism evidence="2 3">
    <name type="scientific">Breznakibacter xylanolyticus</name>
    <dbReference type="NCBI Taxonomy" id="990"/>
    <lineage>
        <taxon>Bacteria</taxon>
        <taxon>Pseudomonadati</taxon>
        <taxon>Bacteroidota</taxon>
        <taxon>Bacteroidia</taxon>
        <taxon>Marinilabiliales</taxon>
        <taxon>Marinilabiliaceae</taxon>
        <taxon>Breznakibacter</taxon>
    </lineage>
</organism>
<dbReference type="InterPro" id="IPR005801">
    <property type="entry name" value="ADC_synthase"/>
</dbReference>
<dbReference type="InterPro" id="IPR015890">
    <property type="entry name" value="Chorismate_C"/>
</dbReference>
<evidence type="ECO:0000313" key="2">
    <source>
        <dbReference type="EMBL" id="PZX12861.1"/>
    </source>
</evidence>
<gene>
    <name evidence="2" type="ORF">LX69_02816</name>
</gene>
<dbReference type="AlphaFoldDB" id="A0A2W7MYW8"/>
<keyword evidence="3" id="KW-1185">Reference proteome</keyword>
<feature type="domain" description="Chorismate-utilising enzyme C-terminal" evidence="1">
    <location>
        <begin position="110"/>
        <end position="353"/>
    </location>
</feature>